<comment type="subcellular location">
    <subcellularLocation>
        <location evidence="7">Cytoplasm</location>
    </subcellularLocation>
</comment>
<protein>
    <recommendedName>
        <fullName evidence="7">Endoribonuclease YbeY</fullName>
        <ecNumber evidence="7">3.1.-.-</ecNumber>
    </recommendedName>
</protein>
<dbReference type="Pfam" id="PF02130">
    <property type="entry name" value="YbeY"/>
    <property type="match status" value="1"/>
</dbReference>
<evidence type="ECO:0000256" key="4">
    <source>
        <dbReference type="ARBA" id="ARBA00022759"/>
    </source>
</evidence>
<feature type="binding site" evidence="7">
    <location>
        <position position="93"/>
    </location>
    <ligand>
        <name>Zn(2+)</name>
        <dbReference type="ChEBI" id="CHEBI:29105"/>
        <note>catalytic</note>
    </ligand>
</feature>
<evidence type="ECO:0000256" key="2">
    <source>
        <dbReference type="ARBA" id="ARBA00022722"/>
    </source>
</evidence>
<evidence type="ECO:0000256" key="1">
    <source>
        <dbReference type="ARBA" id="ARBA00010875"/>
    </source>
</evidence>
<organism evidence="8 9">
    <name type="scientific">Candidatus Kaiserbacteria bacterium RIFCSPLOWO2_01_FULL_50_24</name>
    <dbReference type="NCBI Taxonomy" id="1798507"/>
    <lineage>
        <taxon>Bacteria</taxon>
        <taxon>Candidatus Kaiseribacteriota</taxon>
    </lineage>
</organism>
<dbReference type="EMBL" id="MFLU01000017">
    <property type="protein sequence ID" value="OGG73529.1"/>
    <property type="molecule type" value="Genomic_DNA"/>
</dbReference>
<evidence type="ECO:0000313" key="9">
    <source>
        <dbReference type="Proteomes" id="UP000178587"/>
    </source>
</evidence>
<name>A0A1F6EIS3_9BACT</name>
<keyword evidence="4 7" id="KW-0255">Endonuclease</keyword>
<dbReference type="PANTHER" id="PTHR46986">
    <property type="entry name" value="ENDORIBONUCLEASE YBEY, CHLOROPLASTIC"/>
    <property type="match status" value="1"/>
</dbReference>
<dbReference type="AlphaFoldDB" id="A0A1F6EIS3"/>
<dbReference type="STRING" id="1798507.A3A34_01130"/>
<dbReference type="InterPro" id="IPR002036">
    <property type="entry name" value="YbeY"/>
</dbReference>
<dbReference type="GO" id="GO:0005737">
    <property type="term" value="C:cytoplasm"/>
    <property type="evidence" value="ECO:0007669"/>
    <property type="project" value="UniProtKB-SubCell"/>
</dbReference>
<dbReference type="NCBIfam" id="TIGR00043">
    <property type="entry name" value="rRNA maturation RNase YbeY"/>
    <property type="match status" value="1"/>
</dbReference>
<dbReference type="GO" id="GO:0006364">
    <property type="term" value="P:rRNA processing"/>
    <property type="evidence" value="ECO:0007669"/>
    <property type="project" value="UniProtKB-UniRule"/>
</dbReference>
<keyword evidence="2 7" id="KW-0540">Nuclease</keyword>
<feature type="binding site" evidence="7">
    <location>
        <position position="87"/>
    </location>
    <ligand>
        <name>Zn(2+)</name>
        <dbReference type="ChEBI" id="CHEBI:29105"/>
        <note>catalytic</note>
    </ligand>
</feature>
<dbReference type="GO" id="GO:0004521">
    <property type="term" value="F:RNA endonuclease activity"/>
    <property type="evidence" value="ECO:0007669"/>
    <property type="project" value="UniProtKB-UniRule"/>
</dbReference>
<evidence type="ECO:0000256" key="7">
    <source>
        <dbReference type="HAMAP-Rule" id="MF_00009"/>
    </source>
</evidence>
<dbReference type="EC" id="3.1.-.-" evidence="7"/>
<accession>A0A1F6EIS3</accession>
<keyword evidence="5 7" id="KW-0378">Hydrolase</keyword>
<feature type="binding site" evidence="7">
    <location>
        <position position="83"/>
    </location>
    <ligand>
        <name>Zn(2+)</name>
        <dbReference type="ChEBI" id="CHEBI:29105"/>
        <note>catalytic</note>
    </ligand>
</feature>
<comment type="similarity">
    <text evidence="1 7">Belongs to the endoribonuclease YbeY family.</text>
</comment>
<gene>
    <name evidence="7" type="primary">ybeY</name>
    <name evidence="8" type="ORF">A3A34_01130</name>
</gene>
<keyword evidence="3 7" id="KW-0479">Metal-binding</keyword>
<dbReference type="GO" id="GO:0008270">
    <property type="term" value="F:zinc ion binding"/>
    <property type="evidence" value="ECO:0007669"/>
    <property type="project" value="UniProtKB-UniRule"/>
</dbReference>
<keyword evidence="6 7" id="KW-0862">Zinc</keyword>
<keyword evidence="7" id="KW-0963">Cytoplasm</keyword>
<dbReference type="InterPro" id="IPR023091">
    <property type="entry name" value="MetalPrtase_cat_dom_sf_prd"/>
</dbReference>
<evidence type="ECO:0000256" key="3">
    <source>
        <dbReference type="ARBA" id="ARBA00022723"/>
    </source>
</evidence>
<dbReference type="HAMAP" id="MF_00009">
    <property type="entry name" value="Endoribonucl_YbeY"/>
    <property type="match status" value="1"/>
</dbReference>
<reference evidence="8 9" key="1">
    <citation type="journal article" date="2016" name="Nat. Commun.">
        <title>Thousands of microbial genomes shed light on interconnected biogeochemical processes in an aquifer system.</title>
        <authorList>
            <person name="Anantharaman K."/>
            <person name="Brown C.T."/>
            <person name="Hug L.A."/>
            <person name="Sharon I."/>
            <person name="Castelle C.J."/>
            <person name="Probst A.J."/>
            <person name="Thomas B.C."/>
            <person name="Singh A."/>
            <person name="Wilkins M.J."/>
            <person name="Karaoz U."/>
            <person name="Brodie E.L."/>
            <person name="Williams K.H."/>
            <person name="Hubbard S.S."/>
            <person name="Banfield J.F."/>
        </authorList>
    </citation>
    <scope>NUCLEOTIDE SEQUENCE [LARGE SCALE GENOMIC DNA]</scope>
</reference>
<comment type="cofactor">
    <cofactor evidence="7">
        <name>Zn(2+)</name>
        <dbReference type="ChEBI" id="CHEBI:29105"/>
    </cofactor>
    <text evidence="7">Binds 1 zinc ion.</text>
</comment>
<dbReference type="Gene3D" id="3.40.390.30">
    <property type="entry name" value="Metalloproteases ('zincins'), catalytic domain"/>
    <property type="match status" value="1"/>
</dbReference>
<proteinExistence type="inferred from homology"/>
<dbReference type="SUPFAM" id="SSF55486">
    <property type="entry name" value="Metalloproteases ('zincins'), catalytic domain"/>
    <property type="match status" value="1"/>
</dbReference>
<keyword evidence="7" id="KW-0698">rRNA processing</keyword>
<dbReference type="GO" id="GO:0004222">
    <property type="term" value="F:metalloendopeptidase activity"/>
    <property type="evidence" value="ECO:0007669"/>
    <property type="project" value="InterPro"/>
</dbReference>
<evidence type="ECO:0000256" key="6">
    <source>
        <dbReference type="ARBA" id="ARBA00022833"/>
    </source>
</evidence>
<dbReference type="Proteomes" id="UP000178587">
    <property type="component" value="Unassembled WGS sequence"/>
</dbReference>
<sequence>MPLERIASALLSKHYTLSIALVGDARAKRLNNTYRKKNYVPNVLSFSLAKDEGEIVLNIRKAEREARVLGVSPVARIAHLYVHGLLHLKGMRHGAAMDTLEKNILRRFNR</sequence>
<comment type="caution">
    <text evidence="8">The sequence shown here is derived from an EMBL/GenBank/DDBJ whole genome shotgun (WGS) entry which is preliminary data.</text>
</comment>
<comment type="function">
    <text evidence="7">Single strand-specific metallo-endoribonuclease involved in late-stage 70S ribosome quality control and in maturation of the 3' terminus of the 16S rRNA.</text>
</comment>
<evidence type="ECO:0000313" key="8">
    <source>
        <dbReference type="EMBL" id="OGG73529.1"/>
    </source>
</evidence>
<keyword evidence="7" id="KW-0690">Ribosome biogenesis</keyword>
<evidence type="ECO:0000256" key="5">
    <source>
        <dbReference type="ARBA" id="ARBA00022801"/>
    </source>
</evidence>
<dbReference type="PANTHER" id="PTHR46986:SF1">
    <property type="entry name" value="ENDORIBONUCLEASE YBEY, CHLOROPLASTIC"/>
    <property type="match status" value="1"/>
</dbReference>